<keyword evidence="2" id="KW-1185">Reference proteome</keyword>
<organism evidence="2 3">
    <name type="scientific">Parascaris univalens</name>
    <name type="common">Nematode worm</name>
    <dbReference type="NCBI Taxonomy" id="6257"/>
    <lineage>
        <taxon>Eukaryota</taxon>
        <taxon>Metazoa</taxon>
        <taxon>Ecdysozoa</taxon>
        <taxon>Nematoda</taxon>
        <taxon>Chromadorea</taxon>
        <taxon>Rhabditida</taxon>
        <taxon>Spirurina</taxon>
        <taxon>Ascaridomorpha</taxon>
        <taxon>Ascaridoidea</taxon>
        <taxon>Ascarididae</taxon>
        <taxon>Parascaris</taxon>
    </lineage>
</organism>
<feature type="compositionally biased region" description="Basic residues" evidence="1">
    <location>
        <begin position="131"/>
        <end position="142"/>
    </location>
</feature>
<evidence type="ECO:0000256" key="1">
    <source>
        <dbReference type="SAM" id="MobiDB-lite"/>
    </source>
</evidence>
<name>A0A915BUC7_PARUN</name>
<protein>
    <submittedName>
        <fullName evidence="3">C3H1-type domain-containing protein</fullName>
    </submittedName>
</protein>
<dbReference type="Proteomes" id="UP000887569">
    <property type="component" value="Unplaced"/>
</dbReference>
<proteinExistence type="predicted"/>
<dbReference type="WBParaSite" id="PgR060_g019_t01">
    <property type="protein sequence ID" value="PgR060_g019_t01"/>
    <property type="gene ID" value="PgR060_g019"/>
</dbReference>
<accession>A0A915BUC7</accession>
<dbReference type="AlphaFoldDB" id="A0A915BUC7"/>
<feature type="region of interest" description="Disordered" evidence="1">
    <location>
        <begin position="131"/>
        <end position="153"/>
    </location>
</feature>
<evidence type="ECO:0000313" key="2">
    <source>
        <dbReference type="Proteomes" id="UP000887569"/>
    </source>
</evidence>
<sequence length="189" mass="20963">FLIGSLATYGQFILHPLHFLQMVEEALPTSRRRARSAVAGKVERKLSWNSVDGTAADDLRTAMESRNIAVGSPVCALLNLIDSSFSAAESALQNMKEASRDRQNVANQPLTADENSFKEQIKKTDGFKRVVPRTRSPTKPHKRSIEDVSTDTNEETNADCVATIFPTTEAGRKRDPFLVRSVVYALRNI</sequence>
<reference evidence="3" key="1">
    <citation type="submission" date="2022-11" db="UniProtKB">
        <authorList>
            <consortium name="WormBaseParasite"/>
        </authorList>
    </citation>
    <scope>IDENTIFICATION</scope>
</reference>
<evidence type="ECO:0000313" key="3">
    <source>
        <dbReference type="WBParaSite" id="PgR060_g019_t01"/>
    </source>
</evidence>